<evidence type="ECO:0000256" key="1">
    <source>
        <dbReference type="ARBA" id="ARBA00001933"/>
    </source>
</evidence>
<evidence type="ECO:0000256" key="5">
    <source>
        <dbReference type="ARBA" id="ARBA00022691"/>
    </source>
</evidence>
<evidence type="ECO:0000256" key="8">
    <source>
        <dbReference type="ARBA" id="ARBA00023004"/>
    </source>
</evidence>
<keyword evidence="5" id="KW-0949">S-adenosyl-L-methionine</keyword>
<reference evidence="11 12" key="1">
    <citation type="submission" date="2017-06" db="EMBL/GenBank/DDBJ databases">
        <title>Novel microbial phyla capable of carbon fixation and sulfur reduction in deep-sea sediments.</title>
        <authorList>
            <person name="Huang J."/>
            <person name="Baker B."/>
            <person name="Wang Y."/>
        </authorList>
    </citation>
    <scope>NUCLEOTIDE SEQUENCE [LARGE SCALE GENOMIC DNA]</scope>
    <source>
        <strain evidence="11">B3_LCP</strain>
    </source>
</reference>
<dbReference type="SFLD" id="SFLDS00029">
    <property type="entry name" value="Radical_SAM"/>
    <property type="match status" value="1"/>
</dbReference>
<gene>
    <name evidence="11" type="ORF">CEE37_00835</name>
</gene>
<dbReference type="EMBL" id="NJBN01000001">
    <property type="protein sequence ID" value="TKJ42255.1"/>
    <property type="molecule type" value="Genomic_DNA"/>
</dbReference>
<keyword evidence="4" id="KW-0004">4Fe-4S</keyword>
<feature type="domain" description="Radical SAM core" evidence="10">
    <location>
        <begin position="311"/>
        <end position="601"/>
    </location>
</feature>
<comment type="similarity">
    <text evidence="3">Belongs to the radical SAM superfamily. KamA family.</text>
</comment>
<evidence type="ECO:0000313" key="12">
    <source>
        <dbReference type="Proteomes" id="UP000319619"/>
    </source>
</evidence>
<dbReference type="SUPFAM" id="SSF102114">
    <property type="entry name" value="Radical SAM enzymes"/>
    <property type="match status" value="1"/>
</dbReference>
<evidence type="ECO:0000256" key="4">
    <source>
        <dbReference type="ARBA" id="ARBA00022485"/>
    </source>
</evidence>
<dbReference type="SFLD" id="SFLDG01070">
    <property type="entry name" value="PLP-dependent"/>
    <property type="match status" value="1"/>
</dbReference>
<keyword evidence="7" id="KW-0663">Pyridoxal phosphate</keyword>
<dbReference type="Gene3D" id="3.20.20.70">
    <property type="entry name" value="Aldolase class I"/>
    <property type="match status" value="1"/>
</dbReference>
<evidence type="ECO:0000256" key="3">
    <source>
        <dbReference type="ARBA" id="ARBA00008703"/>
    </source>
</evidence>
<dbReference type="PANTHER" id="PTHR30538:SF0">
    <property type="entry name" value="L-LYSINE 2,3-AMINOMUTASE AQ_1632-RELATED"/>
    <property type="match status" value="1"/>
</dbReference>
<accession>A0A532V4Y3</accession>
<dbReference type="GO" id="GO:0051539">
    <property type="term" value="F:4 iron, 4 sulfur cluster binding"/>
    <property type="evidence" value="ECO:0007669"/>
    <property type="project" value="UniProtKB-KW"/>
</dbReference>
<dbReference type="GO" id="GO:0003824">
    <property type="term" value="F:catalytic activity"/>
    <property type="evidence" value="ECO:0007669"/>
    <property type="project" value="InterPro"/>
</dbReference>
<evidence type="ECO:0000256" key="9">
    <source>
        <dbReference type="ARBA" id="ARBA00023014"/>
    </source>
</evidence>
<protein>
    <submittedName>
        <fullName evidence="11">KamA family radical SAM protein</fullName>
    </submittedName>
</protein>
<name>A0A532V4Y3_UNCL8</name>
<comment type="cofactor">
    <cofactor evidence="2">
        <name>[4Fe-4S] cluster</name>
        <dbReference type="ChEBI" id="CHEBI:49883"/>
    </cofactor>
</comment>
<proteinExistence type="inferred from homology"/>
<dbReference type="Pfam" id="PF04055">
    <property type="entry name" value="Radical_SAM"/>
    <property type="match status" value="1"/>
</dbReference>
<keyword evidence="9" id="KW-0411">Iron-sulfur</keyword>
<sequence length="612" mass="71967">MLAEKEKARQDEKGDDRRLLLDMLWTYNRAISEILEESKSDGQARNELYSYFWLLERSYDLKEDTIHSLEWDLGRECLRVVKNLISRRSQRLTGFNLVGLLRKLAKPRQCNKALKEISPGFLIELERLFAGCRARSGIYYDQQPSYFQEMEGREASEVRSYELDHMAEWMHEGISRYPTGFDASVIKTRQRNKRRILKALGGDENNWNDWHWQLRHVVRDVDDLTRLVGLSHQEVQAVKGAVKNRLPFGITPYYVHLMAPDPGEVSDRAIRYQVIPPMEYVERMSAGKRKQDSSFDFMQERDTSPVDLITRRYPMICILKPYNSCAQICVYCQRNWEIETCLDPNALASNDELEKAIRYIAETQTLKEVLVTGGDPLIMGDKRLKCILDRLAEIPHVELIRIGSRTPVVLPMRITDELADMLASYRKSGRREMCIMTHFEHASEVSPESAEAVERLRMRGMNVYNQVVFTFANSRRFEMSALRRALRMIGVESYYTFTPKGKEETDWYRVPLARLLQERTEEARLTPGTWRTDDTIFNVPRLGKNYLNRRQDHEFISILPDGKRVYEFHPWEKKLALVDSYLHTDMSIHEYLQRIEEIGEDPDKYSTIWYYF</sequence>
<evidence type="ECO:0000313" key="11">
    <source>
        <dbReference type="EMBL" id="TKJ42255.1"/>
    </source>
</evidence>
<evidence type="ECO:0000256" key="7">
    <source>
        <dbReference type="ARBA" id="ARBA00022898"/>
    </source>
</evidence>
<dbReference type="InterPro" id="IPR058240">
    <property type="entry name" value="rSAM_sf"/>
</dbReference>
<dbReference type="InterPro" id="IPR003739">
    <property type="entry name" value="Lys_aminomutase/Glu_NH3_mut"/>
</dbReference>
<dbReference type="PROSITE" id="PS51918">
    <property type="entry name" value="RADICAL_SAM"/>
    <property type="match status" value="1"/>
</dbReference>
<organism evidence="11 12">
    <name type="scientific">candidate division LCP-89 bacterium B3_LCP</name>
    <dbReference type="NCBI Taxonomy" id="2012998"/>
    <lineage>
        <taxon>Bacteria</taxon>
        <taxon>Pseudomonadati</taxon>
        <taxon>Bacteria division LCP-89</taxon>
    </lineage>
</organism>
<keyword evidence="6" id="KW-0479">Metal-binding</keyword>
<evidence type="ECO:0000259" key="10">
    <source>
        <dbReference type="PROSITE" id="PS51918"/>
    </source>
</evidence>
<dbReference type="InterPro" id="IPR013785">
    <property type="entry name" value="Aldolase_TIM"/>
</dbReference>
<dbReference type="Proteomes" id="UP000319619">
    <property type="component" value="Unassembled WGS sequence"/>
</dbReference>
<dbReference type="AlphaFoldDB" id="A0A532V4Y3"/>
<dbReference type="PANTHER" id="PTHR30538">
    <property type="entry name" value="LYSINE 2,3-AMINOMUTASE-RELATED"/>
    <property type="match status" value="1"/>
</dbReference>
<dbReference type="Gene3D" id="6.10.140.1170">
    <property type="match status" value="1"/>
</dbReference>
<dbReference type="InterPro" id="IPR007197">
    <property type="entry name" value="rSAM"/>
</dbReference>
<dbReference type="NCBIfam" id="TIGR00238">
    <property type="entry name" value="KamA family radical SAM protein"/>
    <property type="match status" value="1"/>
</dbReference>
<keyword evidence="8" id="KW-0408">Iron</keyword>
<comment type="cofactor">
    <cofactor evidence="1">
        <name>pyridoxal 5'-phosphate</name>
        <dbReference type="ChEBI" id="CHEBI:597326"/>
    </cofactor>
</comment>
<evidence type="ECO:0000256" key="6">
    <source>
        <dbReference type="ARBA" id="ARBA00022723"/>
    </source>
</evidence>
<evidence type="ECO:0000256" key="2">
    <source>
        <dbReference type="ARBA" id="ARBA00001966"/>
    </source>
</evidence>
<comment type="caution">
    <text evidence="11">The sequence shown here is derived from an EMBL/GenBank/DDBJ whole genome shotgun (WGS) entry which is preliminary data.</text>
</comment>
<dbReference type="GO" id="GO:0046872">
    <property type="term" value="F:metal ion binding"/>
    <property type="evidence" value="ECO:0007669"/>
    <property type="project" value="UniProtKB-KW"/>
</dbReference>